<dbReference type="Proteomes" id="UP000241690">
    <property type="component" value="Unassembled WGS sequence"/>
</dbReference>
<evidence type="ECO:0000313" key="2">
    <source>
        <dbReference type="Proteomes" id="UP000241690"/>
    </source>
</evidence>
<dbReference type="EMBL" id="KZ679679">
    <property type="protein sequence ID" value="PTB55410.1"/>
    <property type="molecule type" value="Genomic_DNA"/>
</dbReference>
<organism evidence="1 2">
    <name type="scientific">Trichoderma harzianum CBS 226.95</name>
    <dbReference type="NCBI Taxonomy" id="983964"/>
    <lineage>
        <taxon>Eukaryota</taxon>
        <taxon>Fungi</taxon>
        <taxon>Dikarya</taxon>
        <taxon>Ascomycota</taxon>
        <taxon>Pezizomycotina</taxon>
        <taxon>Sordariomycetes</taxon>
        <taxon>Hypocreomycetidae</taxon>
        <taxon>Hypocreales</taxon>
        <taxon>Hypocreaceae</taxon>
        <taxon>Trichoderma</taxon>
    </lineage>
</organism>
<name>A0A2T4AE93_TRIHA</name>
<sequence>MRALQTSRRIRTVYPPWYCKPPANYTVQTWRHHAIVVEIFVLLLYKRGPCTVSFQHNTILSAIEELSYILY</sequence>
<keyword evidence="2" id="KW-1185">Reference proteome</keyword>
<gene>
    <name evidence="1" type="ORF">M431DRAFT_83968</name>
</gene>
<proteinExistence type="predicted"/>
<reference evidence="1 2" key="1">
    <citation type="submission" date="2016-07" db="EMBL/GenBank/DDBJ databases">
        <title>Multiple horizontal gene transfer events from other fungi enriched the ability of initially mycotrophic Trichoderma (Ascomycota) to feed on dead plant biomass.</title>
        <authorList>
            <consortium name="DOE Joint Genome Institute"/>
            <person name="Aerts A."/>
            <person name="Atanasova L."/>
            <person name="Chenthamara K."/>
            <person name="Zhang J."/>
            <person name="Grujic M."/>
            <person name="Henrissat B."/>
            <person name="Kuo A."/>
            <person name="Salamov A."/>
            <person name="Lipzen A."/>
            <person name="Labutti K."/>
            <person name="Barry K."/>
            <person name="Miao Y."/>
            <person name="Rahimi M.J."/>
            <person name="Shen Q."/>
            <person name="Grigoriev I.V."/>
            <person name="Kubicek C.P."/>
            <person name="Druzhinina I.S."/>
        </authorList>
    </citation>
    <scope>NUCLEOTIDE SEQUENCE [LARGE SCALE GENOMIC DNA]</scope>
    <source>
        <strain evidence="1 2">CBS 226.95</strain>
    </source>
</reference>
<dbReference type="AlphaFoldDB" id="A0A2T4AE93"/>
<evidence type="ECO:0000313" key="1">
    <source>
        <dbReference type="EMBL" id="PTB55410.1"/>
    </source>
</evidence>
<protein>
    <submittedName>
        <fullName evidence="1">Uncharacterized protein</fullName>
    </submittedName>
</protein>
<dbReference type="RefSeq" id="XP_024775087.1">
    <property type="nucleotide sequence ID" value="XM_024923376.1"/>
</dbReference>
<accession>A0A2T4AE93</accession>
<dbReference type="GeneID" id="36631959"/>